<evidence type="ECO:0000313" key="2">
    <source>
        <dbReference type="EMBL" id="MEE2035886.1"/>
    </source>
</evidence>
<dbReference type="Proteomes" id="UP001356095">
    <property type="component" value="Unassembled WGS sequence"/>
</dbReference>
<keyword evidence="3" id="KW-1185">Reference proteome</keyword>
<protein>
    <submittedName>
        <fullName evidence="2">Uncharacterized protein</fullName>
    </submittedName>
</protein>
<name>A0ABU7K0U7_9ACTN</name>
<comment type="caution">
    <text evidence="2">The sequence shown here is derived from an EMBL/GenBank/DDBJ whole genome shotgun (WGS) entry which is preliminary data.</text>
</comment>
<organism evidence="2 3">
    <name type="scientific">Nocardiopsis codii</name>
    <dbReference type="NCBI Taxonomy" id="3065942"/>
    <lineage>
        <taxon>Bacteria</taxon>
        <taxon>Bacillati</taxon>
        <taxon>Actinomycetota</taxon>
        <taxon>Actinomycetes</taxon>
        <taxon>Streptosporangiales</taxon>
        <taxon>Nocardiopsidaceae</taxon>
        <taxon>Nocardiopsis</taxon>
    </lineage>
</organism>
<accession>A0ABU7K0U7</accession>
<evidence type="ECO:0000256" key="1">
    <source>
        <dbReference type="SAM" id="SignalP"/>
    </source>
</evidence>
<evidence type="ECO:0000313" key="3">
    <source>
        <dbReference type="Proteomes" id="UP001356095"/>
    </source>
</evidence>
<reference evidence="2 3" key="1">
    <citation type="submission" date="2023-08" db="EMBL/GenBank/DDBJ databases">
        <authorList>
            <person name="Girao M."/>
            <person name="Carvalho M.F."/>
        </authorList>
    </citation>
    <scope>NUCLEOTIDE SEQUENCE [LARGE SCALE GENOMIC DNA]</scope>
    <source>
        <strain evidence="2 3">CT-R113</strain>
    </source>
</reference>
<dbReference type="RefSeq" id="WP_330089704.1">
    <property type="nucleotide sequence ID" value="NZ_JAUZMY010000001.1"/>
</dbReference>
<sequence>MRRIIAAFALTAAALGTVAAPAAGLGTVAAPAAADGRDGLLAVGDAQEFARAVLSSGGPSVSGGLQLNSDVL</sequence>
<feature type="signal peptide" evidence="1">
    <location>
        <begin position="1"/>
        <end position="22"/>
    </location>
</feature>
<dbReference type="EMBL" id="JAUZMY010000001">
    <property type="protein sequence ID" value="MEE2035886.1"/>
    <property type="molecule type" value="Genomic_DNA"/>
</dbReference>
<feature type="chain" id="PRO_5045215206" evidence="1">
    <location>
        <begin position="23"/>
        <end position="72"/>
    </location>
</feature>
<keyword evidence="1" id="KW-0732">Signal</keyword>
<proteinExistence type="predicted"/>
<gene>
    <name evidence="2" type="ORF">Q8791_01440</name>
</gene>